<keyword evidence="3" id="KW-1185">Reference proteome</keyword>
<evidence type="ECO:0000259" key="1">
    <source>
        <dbReference type="Pfam" id="PF00535"/>
    </source>
</evidence>
<protein>
    <recommendedName>
        <fullName evidence="1">Glycosyltransferase 2-like domain-containing protein</fullName>
    </recommendedName>
</protein>
<dbReference type="InParanoid" id="A0A1B1AMB0"/>
<proteinExistence type="predicted"/>
<sequence>MIKVSVLIPTFRRPDSFLRAVRSAFAQRGIASFEIIAIDNSPEGSALSTFRRLEAEASVPFRWAHEPKPGVAQARNAALKLARGEFVAWLDDDEEASPDWLSSLIGVRRKTGAQSVFGPVLARAHQDTINAEFYEQLYTRSGPREDGACEAYGIGNSLQPRAMFDALHPFDARSDQRGGEDDALFASWADAGATFAWASNAKVIEHLGAERTHLAYGLKRAFAYGQGPCELAWSARNMPALARHMCIGAAQAIVFGAASVVVAAGSTSRALTLLDRAARGAGKVFWFWEQRFYGQALTRQPA</sequence>
<organism evidence="2 3">
    <name type="scientific">Candidatus Viadribacter manganicus</name>
    <dbReference type="NCBI Taxonomy" id="1759059"/>
    <lineage>
        <taxon>Bacteria</taxon>
        <taxon>Pseudomonadati</taxon>
        <taxon>Pseudomonadota</taxon>
        <taxon>Alphaproteobacteria</taxon>
        <taxon>Hyphomonadales</taxon>
        <taxon>Hyphomonadaceae</taxon>
        <taxon>Candidatus Viadribacter</taxon>
    </lineage>
</organism>
<dbReference type="RefSeq" id="WP_066774038.1">
    <property type="nucleotide sequence ID" value="NZ_CP013244.1"/>
</dbReference>
<dbReference type="Pfam" id="PF00535">
    <property type="entry name" value="Glycos_transf_2"/>
    <property type="match status" value="1"/>
</dbReference>
<dbReference type="OrthoDB" id="6116224at2"/>
<dbReference type="PANTHER" id="PTHR43685:SF11">
    <property type="entry name" value="GLYCOSYLTRANSFERASE TAGX-RELATED"/>
    <property type="match status" value="1"/>
</dbReference>
<dbReference type="EMBL" id="CP013244">
    <property type="protein sequence ID" value="ANP47675.1"/>
    <property type="molecule type" value="Genomic_DNA"/>
</dbReference>
<reference evidence="2 3" key="1">
    <citation type="submission" date="2015-11" db="EMBL/GenBank/DDBJ databases">
        <title>Whole-Genome Sequence of Candidatus Oderbacter manganicum from the National Park Lower Oder Valley, Germany.</title>
        <authorList>
            <person name="Braun B."/>
            <person name="Liere K."/>
            <person name="Szewzyk U."/>
        </authorList>
    </citation>
    <scope>NUCLEOTIDE SEQUENCE [LARGE SCALE GENOMIC DNA]</scope>
    <source>
        <strain evidence="2 3">OTSz_A_272</strain>
    </source>
</reference>
<feature type="domain" description="Glycosyltransferase 2-like" evidence="1">
    <location>
        <begin position="5"/>
        <end position="126"/>
    </location>
</feature>
<accession>A0A1B1AMB0</accession>
<evidence type="ECO:0000313" key="3">
    <source>
        <dbReference type="Proteomes" id="UP000092498"/>
    </source>
</evidence>
<dbReference type="SUPFAM" id="SSF53448">
    <property type="entry name" value="Nucleotide-diphospho-sugar transferases"/>
    <property type="match status" value="1"/>
</dbReference>
<dbReference type="InterPro" id="IPR001173">
    <property type="entry name" value="Glyco_trans_2-like"/>
</dbReference>
<gene>
    <name evidence="2" type="ORF">ATE48_18090</name>
</gene>
<dbReference type="KEGG" id="cbot:ATE48_18090"/>
<name>A0A1B1AMB0_9PROT</name>
<dbReference type="PANTHER" id="PTHR43685">
    <property type="entry name" value="GLYCOSYLTRANSFERASE"/>
    <property type="match status" value="1"/>
</dbReference>
<dbReference type="AlphaFoldDB" id="A0A1B1AMB0"/>
<dbReference type="InterPro" id="IPR029044">
    <property type="entry name" value="Nucleotide-diphossugar_trans"/>
</dbReference>
<dbReference type="CDD" id="cd00761">
    <property type="entry name" value="Glyco_tranf_GTA_type"/>
    <property type="match status" value="1"/>
</dbReference>
<dbReference type="InterPro" id="IPR050834">
    <property type="entry name" value="Glycosyltransf_2"/>
</dbReference>
<dbReference type="Gene3D" id="3.90.550.10">
    <property type="entry name" value="Spore Coat Polysaccharide Biosynthesis Protein SpsA, Chain A"/>
    <property type="match status" value="1"/>
</dbReference>
<dbReference type="Proteomes" id="UP000092498">
    <property type="component" value="Chromosome"/>
</dbReference>
<evidence type="ECO:0000313" key="2">
    <source>
        <dbReference type="EMBL" id="ANP47675.1"/>
    </source>
</evidence>
<dbReference type="STRING" id="1759059.ATE48_18090"/>